<sequence>MALFTKTQFVLNPLENPRTWVTFGVALACLLAVGLLPRGFDFVGILRIAMLGVAGYIGAAAIEHLPVRGTVAVADSTAFLARIAMFGYVPTGESAQGQVFTHRSASPMRRIYSPIVVGRTVGSIFTATVPLRFYRAVKDLKA</sequence>
<feature type="transmembrane region" description="Helical" evidence="1">
    <location>
        <begin position="44"/>
        <end position="62"/>
    </location>
</feature>
<keyword evidence="3" id="KW-1185">Reference proteome</keyword>
<keyword evidence="1" id="KW-0812">Transmembrane</keyword>
<dbReference type="OrthoDB" id="8776564at2"/>
<keyword evidence="1" id="KW-1133">Transmembrane helix</keyword>
<protein>
    <submittedName>
        <fullName evidence="2">Uncharacterized protein</fullName>
    </submittedName>
</protein>
<reference evidence="3" key="1">
    <citation type="journal article" date="2016" name="Front. Microbiol.">
        <title>Molecular Keys to the Janthinobacterium and Duganella spp. Interaction with the Plant Pathogen Fusarium graminearum.</title>
        <authorList>
            <person name="Haack F.S."/>
            <person name="Poehlein A."/>
            <person name="Kroger C."/>
            <person name="Voigt C.A."/>
            <person name="Piepenbring M."/>
            <person name="Bode H.B."/>
            <person name="Daniel R."/>
            <person name="Schafer W."/>
            <person name="Streit W.R."/>
        </authorList>
    </citation>
    <scope>NUCLEOTIDE SEQUENCE [LARGE SCALE GENOMIC DNA]</scope>
    <source>
        <strain evidence="3">T54</strain>
    </source>
</reference>
<gene>
    <name evidence="2" type="ORF">DUPY_45020</name>
</gene>
<feature type="transmembrane region" description="Helical" evidence="1">
    <location>
        <begin position="20"/>
        <end position="37"/>
    </location>
</feature>
<dbReference type="EMBL" id="LROM01000131">
    <property type="protein sequence ID" value="OEZ94549.1"/>
    <property type="molecule type" value="Genomic_DNA"/>
</dbReference>
<dbReference type="Proteomes" id="UP000175989">
    <property type="component" value="Unassembled WGS sequence"/>
</dbReference>
<proteinExistence type="predicted"/>
<accession>A0A1E7WC55</accession>
<evidence type="ECO:0000313" key="3">
    <source>
        <dbReference type="Proteomes" id="UP000175989"/>
    </source>
</evidence>
<feature type="transmembrane region" description="Helical" evidence="1">
    <location>
        <begin position="111"/>
        <end position="134"/>
    </location>
</feature>
<keyword evidence="1" id="KW-0472">Membrane</keyword>
<dbReference type="PROSITE" id="PS51257">
    <property type="entry name" value="PROKAR_LIPOPROTEIN"/>
    <property type="match status" value="1"/>
</dbReference>
<dbReference type="AlphaFoldDB" id="A0A1E7WC55"/>
<comment type="caution">
    <text evidence="2">The sequence shown here is derived from an EMBL/GenBank/DDBJ whole genome shotgun (WGS) entry which is preliminary data.</text>
</comment>
<organism evidence="2 3">
    <name type="scientific">Duganella phyllosphaerae</name>
    <dbReference type="NCBI Taxonomy" id="762836"/>
    <lineage>
        <taxon>Bacteria</taxon>
        <taxon>Pseudomonadati</taxon>
        <taxon>Pseudomonadota</taxon>
        <taxon>Betaproteobacteria</taxon>
        <taxon>Burkholderiales</taxon>
        <taxon>Oxalobacteraceae</taxon>
        <taxon>Telluria group</taxon>
        <taxon>Duganella</taxon>
    </lineage>
</organism>
<dbReference type="RefSeq" id="WP_070251289.1">
    <property type="nucleotide sequence ID" value="NZ_LROM01000131.1"/>
</dbReference>
<name>A0A1E7WC55_9BURK</name>
<dbReference type="PATRIC" id="fig|762836.4.peg.4631"/>
<evidence type="ECO:0000256" key="1">
    <source>
        <dbReference type="SAM" id="Phobius"/>
    </source>
</evidence>
<evidence type="ECO:0000313" key="2">
    <source>
        <dbReference type="EMBL" id="OEZ94549.1"/>
    </source>
</evidence>